<name>A0A2H1WQ66_SPOFR</name>
<evidence type="ECO:0000313" key="1">
    <source>
        <dbReference type="EMBL" id="SOQ55157.1"/>
    </source>
</evidence>
<sequence length="210" mass="23585">MRVMDGCPTVDTSHTRAAFTLRFSPVCWVRLHTNSHAHDTQTRKNNLWITQRVAPCGNRTRYMVHGSQLPSHRANRKFAMLRCCGCVWLPPIIVNGTESIALVETDSANLCFLYGMMRAMDSVPIIDTSHTRAAHLPRTATYLSISGNGNIGLICLFIVTLVRHAKLIIMISAYSPMLKAHIHEQQFAIHDATIVAMLLEYEPLAWLETS</sequence>
<reference evidence="1" key="1">
    <citation type="submission" date="2016-07" db="EMBL/GenBank/DDBJ databases">
        <authorList>
            <person name="Bretaudeau A."/>
        </authorList>
    </citation>
    <scope>NUCLEOTIDE SEQUENCE</scope>
    <source>
        <strain evidence="1">Rice</strain>
        <tissue evidence="1">Whole body</tissue>
    </source>
</reference>
<dbReference type="EMBL" id="ODYU01010198">
    <property type="protein sequence ID" value="SOQ55157.1"/>
    <property type="molecule type" value="Genomic_DNA"/>
</dbReference>
<gene>
    <name evidence="1" type="ORF">SFRICE_035354</name>
</gene>
<organism evidence="1">
    <name type="scientific">Spodoptera frugiperda</name>
    <name type="common">Fall armyworm</name>
    <dbReference type="NCBI Taxonomy" id="7108"/>
    <lineage>
        <taxon>Eukaryota</taxon>
        <taxon>Metazoa</taxon>
        <taxon>Ecdysozoa</taxon>
        <taxon>Arthropoda</taxon>
        <taxon>Hexapoda</taxon>
        <taxon>Insecta</taxon>
        <taxon>Pterygota</taxon>
        <taxon>Neoptera</taxon>
        <taxon>Endopterygota</taxon>
        <taxon>Lepidoptera</taxon>
        <taxon>Glossata</taxon>
        <taxon>Ditrysia</taxon>
        <taxon>Noctuoidea</taxon>
        <taxon>Noctuidae</taxon>
        <taxon>Amphipyrinae</taxon>
        <taxon>Spodoptera</taxon>
    </lineage>
</organism>
<proteinExistence type="predicted"/>
<accession>A0A2H1WQ66</accession>
<protein>
    <submittedName>
        <fullName evidence="1">SFRICE_035354</fullName>
    </submittedName>
</protein>
<dbReference type="AlphaFoldDB" id="A0A2H1WQ66"/>